<dbReference type="EMBL" id="JBANAX010000467">
    <property type="protein sequence ID" value="KAL1207699.1"/>
    <property type="molecule type" value="Genomic_DNA"/>
</dbReference>
<evidence type="ECO:0000313" key="2">
    <source>
        <dbReference type="EMBL" id="KAL1207699.1"/>
    </source>
</evidence>
<feature type="domain" description="F-box associated beta-propeller type 1" evidence="1">
    <location>
        <begin position="78"/>
        <end position="232"/>
    </location>
</feature>
<evidence type="ECO:0000313" key="3">
    <source>
        <dbReference type="Proteomes" id="UP001558713"/>
    </source>
</evidence>
<dbReference type="InterPro" id="IPR017451">
    <property type="entry name" value="F-box-assoc_interact_dom"/>
</dbReference>
<sequence>MEINDRIPTLPRKQLKQRQESGDPDVLMVFLWKEVIYDQSGKQYVNVGILRTLVLGSSSSIKIPIPLEKTLFFVCKGNCDGLVCLYNPHNPGFVVNPTTRWYRPLPLSRIQQLMIKIESQDIDIFIYPNYTLPYPGFGKDKIKGTYKQVWLYNSSEFLLENATTCEVFDFGTNAWRYVTPASPYGILAHQEPVYINGSLYWFTKCEETKVLALDLHTETFQIISKAPFANANPYNVI</sequence>
<proteinExistence type="predicted"/>
<dbReference type="PANTHER" id="PTHR31672">
    <property type="entry name" value="BNACNNG10540D PROTEIN"/>
    <property type="match status" value="1"/>
</dbReference>
<dbReference type="Pfam" id="PF07734">
    <property type="entry name" value="FBA_1"/>
    <property type="match status" value="1"/>
</dbReference>
<comment type="caution">
    <text evidence="2">The sequence shown here is derived from an EMBL/GenBank/DDBJ whole genome shotgun (WGS) entry which is preliminary data.</text>
</comment>
<dbReference type="SUPFAM" id="SSF117281">
    <property type="entry name" value="Kelch motif"/>
    <property type="match status" value="1"/>
</dbReference>
<dbReference type="InterPro" id="IPR006527">
    <property type="entry name" value="F-box-assoc_dom_typ1"/>
</dbReference>
<reference evidence="2 3" key="1">
    <citation type="submission" date="2024-04" db="EMBL/GenBank/DDBJ databases">
        <title>Genome assembly C_amara_ONT_v2.</title>
        <authorList>
            <person name="Yant L."/>
            <person name="Moore C."/>
            <person name="Slenker M."/>
        </authorList>
    </citation>
    <scope>NUCLEOTIDE SEQUENCE [LARGE SCALE GENOMIC DNA]</scope>
    <source>
        <tissue evidence="2">Leaf</tissue>
    </source>
</reference>
<dbReference type="AlphaFoldDB" id="A0ABD1AWC1"/>
<dbReference type="InterPro" id="IPR015915">
    <property type="entry name" value="Kelch-typ_b-propeller"/>
</dbReference>
<dbReference type="Proteomes" id="UP001558713">
    <property type="component" value="Unassembled WGS sequence"/>
</dbReference>
<keyword evidence="3" id="KW-1185">Reference proteome</keyword>
<organism evidence="2 3">
    <name type="scientific">Cardamine amara subsp. amara</name>
    <dbReference type="NCBI Taxonomy" id="228776"/>
    <lineage>
        <taxon>Eukaryota</taxon>
        <taxon>Viridiplantae</taxon>
        <taxon>Streptophyta</taxon>
        <taxon>Embryophyta</taxon>
        <taxon>Tracheophyta</taxon>
        <taxon>Spermatophyta</taxon>
        <taxon>Magnoliopsida</taxon>
        <taxon>eudicotyledons</taxon>
        <taxon>Gunneridae</taxon>
        <taxon>Pentapetalae</taxon>
        <taxon>rosids</taxon>
        <taxon>malvids</taxon>
        <taxon>Brassicales</taxon>
        <taxon>Brassicaceae</taxon>
        <taxon>Cardamineae</taxon>
        <taxon>Cardamine</taxon>
    </lineage>
</organism>
<name>A0ABD1AWC1_CARAN</name>
<dbReference type="InterPro" id="IPR050796">
    <property type="entry name" value="SCF_F-box_component"/>
</dbReference>
<dbReference type="PANTHER" id="PTHR31672:SF13">
    <property type="entry name" value="F-BOX PROTEIN CPR30-LIKE"/>
    <property type="match status" value="1"/>
</dbReference>
<evidence type="ECO:0000259" key="1">
    <source>
        <dbReference type="Pfam" id="PF07734"/>
    </source>
</evidence>
<protein>
    <submittedName>
        <fullName evidence="2">F-box/LRR-repeat/kelch-repeat protein</fullName>
    </submittedName>
</protein>
<dbReference type="NCBIfam" id="TIGR01640">
    <property type="entry name" value="F_box_assoc_1"/>
    <property type="match status" value="1"/>
</dbReference>
<gene>
    <name evidence="2" type="ORF">V5N11_002084</name>
</gene>
<accession>A0ABD1AWC1</accession>